<dbReference type="InterPro" id="IPR051803">
    <property type="entry name" value="TA_system_RelE-like_toxin"/>
</dbReference>
<dbReference type="InterPro" id="IPR007712">
    <property type="entry name" value="RelE/ParE_toxin"/>
</dbReference>
<keyword evidence="2" id="KW-1277">Toxin-antitoxin system</keyword>
<evidence type="ECO:0000256" key="1">
    <source>
        <dbReference type="ARBA" id="ARBA00006226"/>
    </source>
</evidence>
<evidence type="ECO:0000256" key="2">
    <source>
        <dbReference type="ARBA" id="ARBA00022649"/>
    </source>
</evidence>
<dbReference type="Gene3D" id="3.30.2310.20">
    <property type="entry name" value="RelE-like"/>
    <property type="match status" value="1"/>
</dbReference>
<comment type="similarity">
    <text evidence="1 3">Belongs to the RelE toxin family.</text>
</comment>
<dbReference type="AlphaFoldDB" id="A0A150XFP0"/>
<evidence type="ECO:0000256" key="3">
    <source>
        <dbReference type="PIRNR" id="PIRNR029218"/>
    </source>
</evidence>
<sequence length="101" mass="12057">MKSKAKFNLELSYEAYDDLIDIQAYTYSEFGEAQWKKYEGLLNGAFEHLIQNPYSGHKRRDVPEPYLSWNVGEHVMVYRVEEDTIYVVRVLHGRMNFLYKL</sequence>
<proteinExistence type="inferred from homology"/>
<dbReference type="InterPro" id="IPR028344">
    <property type="entry name" value="ParE1/4"/>
</dbReference>
<dbReference type="RefSeq" id="WP_068215948.1">
    <property type="nucleotide sequence ID" value="NZ_CP139724.1"/>
</dbReference>
<reference evidence="4 5" key="1">
    <citation type="submission" date="2016-01" db="EMBL/GenBank/DDBJ databases">
        <title>Genome sequencing of Roseivirga spongicola UST030701-084.</title>
        <authorList>
            <person name="Selvaratnam C."/>
            <person name="Thevarajoo S."/>
            <person name="Goh K.M."/>
            <person name="Ee R."/>
            <person name="Chan K.-G."/>
            <person name="Chong C.S."/>
        </authorList>
    </citation>
    <scope>NUCLEOTIDE SEQUENCE [LARGE SCALE GENOMIC DNA]</scope>
    <source>
        <strain evidence="4 5">UST030701-084</strain>
    </source>
</reference>
<dbReference type="OrthoDB" id="7173315at2"/>
<protein>
    <recommendedName>
        <fullName evidence="3">Toxin</fullName>
    </recommendedName>
</protein>
<dbReference type="EMBL" id="LRPC01000001">
    <property type="protein sequence ID" value="KYG77523.1"/>
    <property type="molecule type" value="Genomic_DNA"/>
</dbReference>
<dbReference type="PANTHER" id="PTHR33755">
    <property type="entry name" value="TOXIN PARE1-RELATED"/>
    <property type="match status" value="1"/>
</dbReference>
<organism evidence="4 5">
    <name type="scientific">Roseivirga spongicola</name>
    <dbReference type="NCBI Taxonomy" id="333140"/>
    <lineage>
        <taxon>Bacteria</taxon>
        <taxon>Pseudomonadati</taxon>
        <taxon>Bacteroidota</taxon>
        <taxon>Cytophagia</taxon>
        <taxon>Cytophagales</taxon>
        <taxon>Roseivirgaceae</taxon>
        <taxon>Roseivirga</taxon>
    </lineage>
</organism>
<dbReference type="Pfam" id="PF05016">
    <property type="entry name" value="ParE_toxin"/>
    <property type="match status" value="1"/>
</dbReference>
<gene>
    <name evidence="4" type="ORF">AWW68_01765</name>
</gene>
<dbReference type="Proteomes" id="UP000075606">
    <property type="component" value="Unassembled WGS sequence"/>
</dbReference>
<evidence type="ECO:0000313" key="4">
    <source>
        <dbReference type="EMBL" id="KYG77523.1"/>
    </source>
</evidence>
<dbReference type="STRING" id="333140.AWW68_01765"/>
<dbReference type="PIRSF" id="PIRSF029218">
    <property type="entry name" value="ParE"/>
    <property type="match status" value="1"/>
</dbReference>
<keyword evidence="5" id="KW-1185">Reference proteome</keyword>
<evidence type="ECO:0000313" key="5">
    <source>
        <dbReference type="Proteomes" id="UP000075606"/>
    </source>
</evidence>
<name>A0A150XFP0_9BACT</name>
<dbReference type="InterPro" id="IPR035093">
    <property type="entry name" value="RelE/ParE_toxin_dom_sf"/>
</dbReference>
<dbReference type="PANTHER" id="PTHR33755:SF9">
    <property type="entry name" value="TOXIN PARE1"/>
    <property type="match status" value="1"/>
</dbReference>
<accession>A0A150XFP0</accession>
<comment type="caution">
    <text evidence="4">The sequence shown here is derived from an EMBL/GenBank/DDBJ whole genome shotgun (WGS) entry which is preliminary data.</text>
</comment>